<reference evidence="2" key="1">
    <citation type="submission" date="2021-06" db="EMBL/GenBank/DDBJ databases">
        <authorList>
            <person name="Hodson N. C."/>
            <person name="Mongue J. A."/>
            <person name="Jaron S. K."/>
        </authorList>
    </citation>
    <scope>NUCLEOTIDE SEQUENCE</scope>
</reference>
<dbReference type="AlphaFoldDB" id="A0A8J2P7D5"/>
<evidence type="ECO:0000256" key="1">
    <source>
        <dbReference type="SAM" id="MobiDB-lite"/>
    </source>
</evidence>
<proteinExistence type="predicted"/>
<keyword evidence="3" id="KW-1185">Reference proteome</keyword>
<sequence length="40" mass="4349">MSNVDDENEQKHSSKGSDAVNDESELMRCGIRHVTGSGVE</sequence>
<organism evidence="2 3">
    <name type="scientific">Allacma fusca</name>
    <dbReference type="NCBI Taxonomy" id="39272"/>
    <lineage>
        <taxon>Eukaryota</taxon>
        <taxon>Metazoa</taxon>
        <taxon>Ecdysozoa</taxon>
        <taxon>Arthropoda</taxon>
        <taxon>Hexapoda</taxon>
        <taxon>Collembola</taxon>
        <taxon>Symphypleona</taxon>
        <taxon>Sminthuridae</taxon>
        <taxon>Allacma</taxon>
    </lineage>
</organism>
<dbReference type="EMBL" id="CAJVCH010259153">
    <property type="protein sequence ID" value="CAG7733924.1"/>
    <property type="molecule type" value="Genomic_DNA"/>
</dbReference>
<feature type="region of interest" description="Disordered" evidence="1">
    <location>
        <begin position="1"/>
        <end position="40"/>
    </location>
</feature>
<feature type="non-terminal residue" evidence="2">
    <location>
        <position position="40"/>
    </location>
</feature>
<name>A0A8J2P7D5_9HEXA</name>
<comment type="caution">
    <text evidence="2">The sequence shown here is derived from an EMBL/GenBank/DDBJ whole genome shotgun (WGS) entry which is preliminary data.</text>
</comment>
<protein>
    <submittedName>
        <fullName evidence="2">Uncharacterized protein</fullName>
    </submittedName>
</protein>
<evidence type="ECO:0000313" key="3">
    <source>
        <dbReference type="Proteomes" id="UP000708208"/>
    </source>
</evidence>
<evidence type="ECO:0000313" key="2">
    <source>
        <dbReference type="EMBL" id="CAG7733924.1"/>
    </source>
</evidence>
<gene>
    <name evidence="2" type="ORF">AFUS01_LOCUS22340</name>
</gene>
<dbReference type="Proteomes" id="UP000708208">
    <property type="component" value="Unassembled WGS sequence"/>
</dbReference>
<accession>A0A8J2P7D5</accession>